<evidence type="ECO:0000313" key="3">
    <source>
        <dbReference type="Proteomes" id="UP000318626"/>
    </source>
</evidence>
<feature type="transmembrane region" description="Helical" evidence="1">
    <location>
        <begin position="65"/>
        <end position="84"/>
    </location>
</feature>
<dbReference type="RefSeq" id="WP_144969674.1">
    <property type="nucleotide sequence ID" value="NZ_CP036289.1"/>
</dbReference>
<gene>
    <name evidence="2" type="ORF">Pan97_00810</name>
</gene>
<proteinExistence type="predicted"/>
<keyword evidence="1" id="KW-1133">Transmembrane helix</keyword>
<protein>
    <submittedName>
        <fullName evidence="2">Uncharacterized protein</fullName>
    </submittedName>
</protein>
<reference evidence="3" key="1">
    <citation type="submission" date="2019-02" db="EMBL/GenBank/DDBJ databases">
        <title>Deep-cultivation of Planctomycetes and their phenomic and genomic characterization uncovers novel biology.</title>
        <authorList>
            <person name="Wiegand S."/>
            <person name="Jogler M."/>
            <person name="Boedeker C."/>
            <person name="Pinto D."/>
            <person name="Vollmers J."/>
            <person name="Rivas-Marin E."/>
            <person name="Kohn T."/>
            <person name="Peeters S.H."/>
            <person name="Heuer A."/>
            <person name="Rast P."/>
            <person name="Oberbeckmann S."/>
            <person name="Bunk B."/>
            <person name="Jeske O."/>
            <person name="Meyerdierks A."/>
            <person name="Storesund J.E."/>
            <person name="Kallscheuer N."/>
            <person name="Luecker S."/>
            <person name="Lage O.M."/>
            <person name="Pohl T."/>
            <person name="Merkel B.J."/>
            <person name="Hornburger P."/>
            <person name="Mueller R.-W."/>
            <person name="Bruemmer F."/>
            <person name="Labrenz M."/>
            <person name="Spormann A.M."/>
            <person name="Op den Camp H."/>
            <person name="Overmann J."/>
            <person name="Amann R."/>
            <person name="Jetten M.S.M."/>
            <person name="Mascher T."/>
            <person name="Medema M.H."/>
            <person name="Devos D.P."/>
            <person name="Kaster A.-K."/>
            <person name="Ovreas L."/>
            <person name="Rohde M."/>
            <person name="Galperin M.Y."/>
            <person name="Jogler C."/>
        </authorList>
    </citation>
    <scope>NUCLEOTIDE SEQUENCE [LARGE SCALE GENOMIC DNA]</scope>
    <source>
        <strain evidence="3">Pan97</strain>
    </source>
</reference>
<dbReference type="AlphaFoldDB" id="A0A518C1P4"/>
<dbReference type="EMBL" id="CP036289">
    <property type="protein sequence ID" value="QDU73114.1"/>
    <property type="molecule type" value="Genomic_DNA"/>
</dbReference>
<feature type="transmembrane region" description="Helical" evidence="1">
    <location>
        <begin position="22"/>
        <end position="44"/>
    </location>
</feature>
<keyword evidence="1" id="KW-0812">Transmembrane</keyword>
<organism evidence="2 3">
    <name type="scientific">Bremerella volcania</name>
    <dbReference type="NCBI Taxonomy" id="2527984"/>
    <lineage>
        <taxon>Bacteria</taxon>
        <taxon>Pseudomonadati</taxon>
        <taxon>Planctomycetota</taxon>
        <taxon>Planctomycetia</taxon>
        <taxon>Pirellulales</taxon>
        <taxon>Pirellulaceae</taxon>
        <taxon>Bremerella</taxon>
    </lineage>
</organism>
<dbReference type="Proteomes" id="UP000318626">
    <property type="component" value="Chromosome"/>
</dbReference>
<name>A0A518C1P4_9BACT</name>
<dbReference type="KEGG" id="bvo:Pan97_00810"/>
<keyword evidence="1" id="KW-0472">Membrane</keyword>
<evidence type="ECO:0000313" key="2">
    <source>
        <dbReference type="EMBL" id="QDU73114.1"/>
    </source>
</evidence>
<sequence>MNLLLLADAKDDFNQYLENNPAILGLGVMGLGLLIGGWGVAELITGVSRDKRGNVLEGGTGKAASWIRVVFGVGLIGFGLYKLVAG</sequence>
<keyword evidence="3" id="KW-1185">Reference proteome</keyword>
<evidence type="ECO:0000256" key="1">
    <source>
        <dbReference type="SAM" id="Phobius"/>
    </source>
</evidence>
<accession>A0A518C1P4</accession>